<sequence>MVTPSRVSRRGYQISWEVYGRNASRLARALTNTTLEYKITGLSSLTTYTIEVAAMTAKGTGAVTSSTISSGVPPELPGMPSNLVISNISPRSATLQFRPGYDGKTSVSKWIVEGQVLIKGGVTEIAHLRSQQQLLCSDGKINHPRHLAKLSESTQRQPQNLKCSLL</sequence>
<comment type="caution">
    <text evidence="1">The sequence shown here is derived from an EMBL/GenBank/DDBJ whole genome shotgun (WGS) entry which is preliminary data.</text>
</comment>
<evidence type="ECO:0000313" key="1">
    <source>
        <dbReference type="EMBL" id="KAH8005929.1"/>
    </source>
</evidence>
<accession>A0ACB8FKW0</accession>
<gene>
    <name evidence="1" type="primary">SDK1_6</name>
    <name evidence="1" type="ORF">K3G42_031513</name>
</gene>
<dbReference type="EMBL" id="CM037617">
    <property type="protein sequence ID" value="KAH8005929.1"/>
    <property type="molecule type" value="Genomic_DNA"/>
</dbReference>
<name>A0ACB8FKW0_9SAUR</name>
<protein>
    <submittedName>
        <fullName evidence="1">Protein sidekick-1</fullName>
    </submittedName>
</protein>
<evidence type="ECO:0000313" key="2">
    <source>
        <dbReference type="Proteomes" id="UP000827872"/>
    </source>
</evidence>
<keyword evidence="2" id="KW-1185">Reference proteome</keyword>
<reference evidence="1" key="1">
    <citation type="submission" date="2021-08" db="EMBL/GenBank/DDBJ databases">
        <title>The first chromosome-level gecko genome reveals the dynamic sex chromosomes of Neotropical dwarf geckos (Sphaerodactylidae: Sphaerodactylus).</title>
        <authorList>
            <person name="Pinto B.J."/>
            <person name="Keating S.E."/>
            <person name="Gamble T."/>
        </authorList>
    </citation>
    <scope>NUCLEOTIDE SEQUENCE</scope>
    <source>
        <strain evidence="1">TG3544</strain>
    </source>
</reference>
<dbReference type="Proteomes" id="UP000827872">
    <property type="component" value="Linkage Group LG04"/>
</dbReference>
<proteinExistence type="predicted"/>
<organism evidence="1 2">
    <name type="scientific">Sphaerodactylus townsendi</name>
    <dbReference type="NCBI Taxonomy" id="933632"/>
    <lineage>
        <taxon>Eukaryota</taxon>
        <taxon>Metazoa</taxon>
        <taxon>Chordata</taxon>
        <taxon>Craniata</taxon>
        <taxon>Vertebrata</taxon>
        <taxon>Euteleostomi</taxon>
        <taxon>Lepidosauria</taxon>
        <taxon>Squamata</taxon>
        <taxon>Bifurcata</taxon>
        <taxon>Gekkota</taxon>
        <taxon>Sphaerodactylidae</taxon>
        <taxon>Sphaerodactylus</taxon>
    </lineage>
</organism>